<dbReference type="GO" id="GO:0045454">
    <property type="term" value="P:cell redox homeostasis"/>
    <property type="evidence" value="ECO:0007669"/>
    <property type="project" value="TreeGrafter"/>
</dbReference>
<evidence type="ECO:0000256" key="5">
    <source>
        <dbReference type="ARBA" id="ARBA00022862"/>
    </source>
</evidence>
<sequence>MKSTSATMLSSSLIIVLIASWVRLIMCDRDQCSPGRHPLPHSHPHLQRPMLQPNMPAPNFSGQAVVGKEFKTISLSDYKGKWVILAFYPLDFTFVCPTEIIAFSDQMEQFARRNCAVIFCSTDSVYSHLQWTKMDRKVGGIGQLNFPLLADKNMSISRAYGVLDEEQGNTYRGNFLIDPKGVLRQITVNDRPVGRSVEEALRLLDAFIFHEEHGEVCPANWKPKSKTIVPTPDGSKAYFSSAN</sequence>
<comment type="catalytic activity">
    <reaction evidence="10">
        <text>a hydroperoxide + [thioredoxin]-dithiol = an alcohol + [thioredoxin]-disulfide + H2O</text>
        <dbReference type="Rhea" id="RHEA:62620"/>
        <dbReference type="Rhea" id="RHEA-COMP:10698"/>
        <dbReference type="Rhea" id="RHEA-COMP:10700"/>
        <dbReference type="ChEBI" id="CHEBI:15377"/>
        <dbReference type="ChEBI" id="CHEBI:29950"/>
        <dbReference type="ChEBI" id="CHEBI:30879"/>
        <dbReference type="ChEBI" id="CHEBI:35924"/>
        <dbReference type="ChEBI" id="CHEBI:50058"/>
        <dbReference type="EC" id="1.11.1.24"/>
    </reaction>
</comment>
<comment type="similarity">
    <text evidence="1">Belongs to the peroxiredoxin family. AhpC/Prx1 subfamily.</text>
</comment>
<dbReference type="InterPro" id="IPR013766">
    <property type="entry name" value="Thioredoxin_domain"/>
</dbReference>
<dbReference type="Proteomes" id="UP000230066">
    <property type="component" value="Unassembled WGS sequence"/>
</dbReference>
<dbReference type="EMBL" id="JXXN02001203">
    <property type="protein sequence ID" value="THD25297.1"/>
    <property type="molecule type" value="Genomic_DNA"/>
</dbReference>
<dbReference type="PROSITE" id="PS51352">
    <property type="entry name" value="THIOREDOXIN_2"/>
    <property type="match status" value="1"/>
</dbReference>
<evidence type="ECO:0000256" key="3">
    <source>
        <dbReference type="ARBA" id="ARBA00018824"/>
    </source>
</evidence>
<keyword evidence="6" id="KW-0560">Oxidoreductase</keyword>
<dbReference type="CDD" id="cd03015">
    <property type="entry name" value="PRX_Typ2cys"/>
    <property type="match status" value="1"/>
</dbReference>
<dbReference type="AlphaFoldDB" id="A0A4E0RVH8"/>
<dbReference type="PANTHER" id="PTHR10681:SF171">
    <property type="entry name" value="PEROXIREDOXIN 4"/>
    <property type="match status" value="1"/>
</dbReference>
<dbReference type="InterPro" id="IPR050217">
    <property type="entry name" value="Peroxiredoxin"/>
</dbReference>
<dbReference type="GO" id="GO:0005829">
    <property type="term" value="C:cytosol"/>
    <property type="evidence" value="ECO:0007669"/>
    <property type="project" value="TreeGrafter"/>
</dbReference>
<evidence type="ECO:0000256" key="9">
    <source>
        <dbReference type="ARBA" id="ARBA00032077"/>
    </source>
</evidence>
<keyword evidence="16" id="KW-1185">Reference proteome</keyword>
<dbReference type="SUPFAM" id="SSF52833">
    <property type="entry name" value="Thioredoxin-like"/>
    <property type="match status" value="1"/>
</dbReference>
<dbReference type="Gene3D" id="3.40.30.10">
    <property type="entry name" value="Glutaredoxin"/>
    <property type="match status" value="1"/>
</dbReference>
<dbReference type="FunFam" id="3.40.30.10:FF:000003">
    <property type="entry name" value="Peroxiredoxin 1"/>
    <property type="match status" value="1"/>
</dbReference>
<accession>A0A4E0RVH8</accession>
<keyword evidence="13" id="KW-0732">Signal</keyword>
<dbReference type="InterPro" id="IPR000866">
    <property type="entry name" value="AhpC/TSA"/>
</dbReference>
<feature type="domain" description="Thioredoxin" evidence="14">
    <location>
        <begin position="51"/>
        <end position="209"/>
    </location>
</feature>
<evidence type="ECO:0000256" key="10">
    <source>
        <dbReference type="ARBA" id="ARBA00049091"/>
    </source>
</evidence>
<name>A0A4E0RVH8_FASHE</name>
<dbReference type="GO" id="GO:0033554">
    <property type="term" value="P:cellular response to stress"/>
    <property type="evidence" value="ECO:0007669"/>
    <property type="project" value="TreeGrafter"/>
</dbReference>
<organism evidence="15 16">
    <name type="scientific">Fasciola hepatica</name>
    <name type="common">Liver fluke</name>
    <dbReference type="NCBI Taxonomy" id="6192"/>
    <lineage>
        <taxon>Eukaryota</taxon>
        <taxon>Metazoa</taxon>
        <taxon>Spiralia</taxon>
        <taxon>Lophotrochozoa</taxon>
        <taxon>Platyhelminthes</taxon>
        <taxon>Trematoda</taxon>
        <taxon>Digenea</taxon>
        <taxon>Plagiorchiida</taxon>
        <taxon>Echinostomata</taxon>
        <taxon>Echinostomatoidea</taxon>
        <taxon>Fasciolidae</taxon>
        <taxon>Fasciola</taxon>
    </lineage>
</organism>
<evidence type="ECO:0000256" key="1">
    <source>
        <dbReference type="ARBA" id="ARBA00009796"/>
    </source>
</evidence>
<reference evidence="15" key="1">
    <citation type="submission" date="2019-03" db="EMBL/GenBank/DDBJ databases">
        <title>Improved annotation for the trematode Fasciola hepatica.</title>
        <authorList>
            <person name="Choi Y.-J."/>
            <person name="Martin J."/>
            <person name="Mitreva M."/>
        </authorList>
    </citation>
    <scope>NUCLEOTIDE SEQUENCE [LARGE SCALE GENOMIC DNA]</scope>
</reference>
<evidence type="ECO:0000256" key="2">
    <source>
        <dbReference type="ARBA" id="ARBA00013017"/>
    </source>
</evidence>
<evidence type="ECO:0000259" key="14">
    <source>
        <dbReference type="PROSITE" id="PS51352"/>
    </source>
</evidence>
<dbReference type="GO" id="GO:0006979">
    <property type="term" value="P:response to oxidative stress"/>
    <property type="evidence" value="ECO:0007669"/>
    <property type="project" value="TreeGrafter"/>
</dbReference>
<evidence type="ECO:0000256" key="12">
    <source>
        <dbReference type="ARBA" id="ARBA00079296"/>
    </source>
</evidence>
<dbReference type="InterPro" id="IPR036249">
    <property type="entry name" value="Thioredoxin-like_sf"/>
</dbReference>
<feature type="chain" id="PRO_5020024935" description="Thioredoxin peroxidase" evidence="13">
    <location>
        <begin position="28"/>
        <end position="243"/>
    </location>
</feature>
<dbReference type="SMR" id="A0A4E0RVH8"/>
<dbReference type="Pfam" id="PF10417">
    <property type="entry name" value="1-cysPrx_C"/>
    <property type="match status" value="1"/>
</dbReference>
<protein>
    <recommendedName>
        <fullName evidence="3">Thioredoxin peroxidase</fullName>
        <ecNumber evidence="2">1.11.1.24</ecNumber>
    </recommendedName>
    <alternativeName>
        <fullName evidence="9">Peroxiredoxin</fullName>
    </alternativeName>
    <alternativeName>
        <fullName evidence="11">Thioredoxin-dependent peroxide reductase</fullName>
    </alternativeName>
    <alternativeName>
        <fullName evidence="12">Thioredoxin-dependent peroxiredoxin</fullName>
    </alternativeName>
</protein>
<dbReference type="GO" id="GO:0042744">
    <property type="term" value="P:hydrogen peroxide catabolic process"/>
    <property type="evidence" value="ECO:0007669"/>
    <property type="project" value="TreeGrafter"/>
</dbReference>
<keyword evidence="7" id="KW-1015">Disulfide bond</keyword>
<evidence type="ECO:0000256" key="4">
    <source>
        <dbReference type="ARBA" id="ARBA00022559"/>
    </source>
</evidence>
<evidence type="ECO:0000313" key="16">
    <source>
        <dbReference type="Proteomes" id="UP000230066"/>
    </source>
</evidence>
<dbReference type="GO" id="GO:0008379">
    <property type="term" value="F:thioredoxin peroxidase activity"/>
    <property type="evidence" value="ECO:0007669"/>
    <property type="project" value="TreeGrafter"/>
</dbReference>
<dbReference type="PANTHER" id="PTHR10681">
    <property type="entry name" value="THIOREDOXIN PEROXIDASE"/>
    <property type="match status" value="1"/>
</dbReference>
<evidence type="ECO:0000256" key="13">
    <source>
        <dbReference type="SAM" id="SignalP"/>
    </source>
</evidence>
<gene>
    <name evidence="15" type="ORF">D915_003729</name>
</gene>
<keyword evidence="8" id="KW-0676">Redox-active center</keyword>
<dbReference type="InterPro" id="IPR019479">
    <property type="entry name" value="Peroxiredoxin_C"/>
</dbReference>
<comment type="caution">
    <text evidence="15">The sequence shown here is derived from an EMBL/GenBank/DDBJ whole genome shotgun (WGS) entry which is preliminary data.</text>
</comment>
<dbReference type="Pfam" id="PF00578">
    <property type="entry name" value="AhpC-TSA"/>
    <property type="match status" value="1"/>
</dbReference>
<keyword evidence="5" id="KW-0049">Antioxidant</keyword>
<feature type="signal peptide" evidence="13">
    <location>
        <begin position="1"/>
        <end position="27"/>
    </location>
</feature>
<evidence type="ECO:0000256" key="8">
    <source>
        <dbReference type="ARBA" id="ARBA00023284"/>
    </source>
</evidence>
<evidence type="ECO:0000256" key="11">
    <source>
        <dbReference type="ARBA" id="ARBA00078288"/>
    </source>
</evidence>
<evidence type="ECO:0000256" key="7">
    <source>
        <dbReference type="ARBA" id="ARBA00023157"/>
    </source>
</evidence>
<keyword evidence="4 15" id="KW-0575">Peroxidase</keyword>
<evidence type="ECO:0000313" key="15">
    <source>
        <dbReference type="EMBL" id="THD25297.1"/>
    </source>
</evidence>
<dbReference type="EC" id="1.11.1.24" evidence="2"/>
<proteinExistence type="inferred from homology"/>
<evidence type="ECO:0000256" key="6">
    <source>
        <dbReference type="ARBA" id="ARBA00023002"/>
    </source>
</evidence>